<dbReference type="Gene3D" id="2.40.100.10">
    <property type="entry name" value="Cyclophilin-like"/>
    <property type="match status" value="1"/>
</dbReference>
<dbReference type="EMBL" id="JBHULR010000003">
    <property type="protein sequence ID" value="MFD2547762.1"/>
    <property type="molecule type" value="Genomic_DNA"/>
</dbReference>
<accession>A0ABW5KG72</accession>
<dbReference type="Pfam" id="PF00160">
    <property type="entry name" value="Pro_isomerase"/>
    <property type="match status" value="1"/>
</dbReference>
<evidence type="ECO:0000259" key="4">
    <source>
        <dbReference type="PROSITE" id="PS50072"/>
    </source>
</evidence>
<evidence type="ECO:0000256" key="3">
    <source>
        <dbReference type="ARBA" id="ARBA00023235"/>
    </source>
</evidence>
<keyword evidence="3 5" id="KW-0413">Isomerase</keyword>
<dbReference type="PANTHER" id="PTHR45625">
    <property type="entry name" value="PEPTIDYL-PROLYL CIS-TRANS ISOMERASE-RELATED"/>
    <property type="match status" value="1"/>
</dbReference>
<name>A0ABW5KG72_9SPHI</name>
<dbReference type="Proteomes" id="UP001597545">
    <property type="component" value="Unassembled WGS sequence"/>
</dbReference>
<keyword evidence="6" id="KW-1185">Reference proteome</keyword>
<dbReference type="InterPro" id="IPR029000">
    <property type="entry name" value="Cyclophilin-like_dom_sf"/>
</dbReference>
<dbReference type="RefSeq" id="WP_380902827.1">
    <property type="nucleotide sequence ID" value="NZ_JBHUEG010000007.1"/>
</dbReference>
<proteinExistence type="predicted"/>
<protein>
    <recommendedName>
        <fullName evidence="1">peptidylprolyl isomerase</fullName>
        <ecNumber evidence="1">5.2.1.8</ecNumber>
    </recommendedName>
</protein>
<evidence type="ECO:0000256" key="1">
    <source>
        <dbReference type="ARBA" id="ARBA00013194"/>
    </source>
</evidence>
<dbReference type="InterPro" id="IPR044666">
    <property type="entry name" value="Cyclophilin_A-like"/>
</dbReference>
<evidence type="ECO:0000313" key="6">
    <source>
        <dbReference type="Proteomes" id="UP001597545"/>
    </source>
</evidence>
<dbReference type="PROSITE" id="PS50072">
    <property type="entry name" value="CSA_PPIASE_2"/>
    <property type="match status" value="1"/>
</dbReference>
<dbReference type="SUPFAM" id="SSF50891">
    <property type="entry name" value="Cyclophilin-like"/>
    <property type="match status" value="1"/>
</dbReference>
<comment type="caution">
    <text evidence="5">The sequence shown here is derived from an EMBL/GenBank/DDBJ whole genome shotgun (WGS) entry which is preliminary data.</text>
</comment>
<sequence>MHTYILTIVLLLFTSSSFAQRHRLAFHTEFGVFKVFLYDFTPAHRDLFLRAIETDVYKDALFNRIIENFVVQGGEHDIDIEKREAIDPEKKKPRLAPEFDARAYHKLGALGAGRDNNAAKASFLNQIYFVVGKPISDAELTALEQKKGIIYTEQQRNSYLTNGGQPRLDYDFTVFGEVYEGLEVLLDISKVKTDTADFPLKQIHFYVEEIAHAK</sequence>
<keyword evidence="2" id="KW-0697">Rotamase</keyword>
<evidence type="ECO:0000256" key="2">
    <source>
        <dbReference type="ARBA" id="ARBA00023110"/>
    </source>
</evidence>
<feature type="domain" description="PPIase cyclophilin-type" evidence="4">
    <location>
        <begin position="39"/>
        <end position="203"/>
    </location>
</feature>
<reference evidence="6" key="1">
    <citation type="journal article" date="2019" name="Int. J. Syst. Evol. Microbiol.">
        <title>The Global Catalogue of Microorganisms (GCM) 10K type strain sequencing project: providing services to taxonomists for standard genome sequencing and annotation.</title>
        <authorList>
            <consortium name="The Broad Institute Genomics Platform"/>
            <consortium name="The Broad Institute Genome Sequencing Center for Infectious Disease"/>
            <person name="Wu L."/>
            <person name="Ma J."/>
        </authorList>
    </citation>
    <scope>NUCLEOTIDE SEQUENCE [LARGE SCALE GENOMIC DNA]</scope>
    <source>
        <strain evidence="6">KCTC 42662</strain>
    </source>
</reference>
<dbReference type="GO" id="GO:0003755">
    <property type="term" value="F:peptidyl-prolyl cis-trans isomerase activity"/>
    <property type="evidence" value="ECO:0007669"/>
    <property type="project" value="UniProtKB-EC"/>
</dbReference>
<gene>
    <name evidence="5" type="ORF">ACFSR5_08910</name>
</gene>
<evidence type="ECO:0000313" key="5">
    <source>
        <dbReference type="EMBL" id="MFD2547762.1"/>
    </source>
</evidence>
<dbReference type="PANTHER" id="PTHR45625:SF4">
    <property type="entry name" value="PEPTIDYLPROLYL ISOMERASE DOMAIN AND WD REPEAT-CONTAINING PROTEIN 1"/>
    <property type="match status" value="1"/>
</dbReference>
<dbReference type="EC" id="5.2.1.8" evidence="1"/>
<organism evidence="5 6">
    <name type="scientific">Sphingobacterium suaedae</name>
    <dbReference type="NCBI Taxonomy" id="1686402"/>
    <lineage>
        <taxon>Bacteria</taxon>
        <taxon>Pseudomonadati</taxon>
        <taxon>Bacteroidota</taxon>
        <taxon>Sphingobacteriia</taxon>
        <taxon>Sphingobacteriales</taxon>
        <taxon>Sphingobacteriaceae</taxon>
        <taxon>Sphingobacterium</taxon>
    </lineage>
</organism>
<dbReference type="InterPro" id="IPR002130">
    <property type="entry name" value="Cyclophilin-type_PPIase_dom"/>
</dbReference>